<keyword evidence="4 5" id="KW-0472">Membrane</keyword>
<dbReference type="InterPro" id="IPR015672">
    <property type="entry name" value="GPHR/GTG"/>
</dbReference>
<accession>A0ABP1CS09</accession>
<feature type="transmembrane region" description="Helical" evidence="5">
    <location>
        <begin position="425"/>
        <end position="446"/>
    </location>
</feature>
<sequence length="546" mass="60224">MSGVPLTAVILESIPVFLVRYDTAMPVPFKGDSLSLAFRAGLFYTSRKYLLRSLYHDLKDLSTDTETYNPVSTQDDDDTVELDSLPVTSPSTKNHAVHTRKRTFHSLLSRTLFSLSFSESCTLFILLMFQGLDILHARTRLFNWNLSLAILLLSITALIPLSYSLVLSYRSSSLSQTLQRPTVLRLLLTTLPVGLFLFALSFVPLPEGVSPGPTVKVLWRLIVVGTVLLGLLSGFGAVNNAWIFFPRLSGSRKNQPTDEDVRIAERGLERIRNDLAERRKAIERLEASQPKSDGSWISRVMPTFGGSSELSAASQEINGLMALEYQMSRNLETLRSQQAQVKFSQTIRGKLFNFGGRLFALYCVYRIVVSTVNLILPIDTASPTQGGADGASRLDFLTMALARVVSVVPWIHWETADIAVIARQISLGMVGVIILSSIRLVLRGVARVLRVTSRNLGASLMLLMLAQLMGIYLLSTLIQLRTSFPPPPSRPDTEPDNGTINLFSTLPEYQVFGSLFDGSFLLAAAASAVILWFDERINGSGVTSDV</sequence>
<evidence type="ECO:0000313" key="9">
    <source>
        <dbReference type="Proteomes" id="UP001497453"/>
    </source>
</evidence>
<dbReference type="PANTHER" id="PTHR15948">
    <property type="entry name" value="G-PROTEIN COUPLED RECEPTOR 89-RELATED"/>
    <property type="match status" value="1"/>
</dbReference>
<keyword evidence="9" id="KW-1185">Reference proteome</keyword>
<reference evidence="9" key="1">
    <citation type="submission" date="2024-04" db="EMBL/GenBank/DDBJ databases">
        <authorList>
            <person name="Shaw F."/>
            <person name="Minotto A."/>
        </authorList>
    </citation>
    <scope>NUCLEOTIDE SEQUENCE [LARGE SCALE GENOMIC DNA]</scope>
</reference>
<evidence type="ECO:0008006" key="10">
    <source>
        <dbReference type="Google" id="ProtNLM"/>
    </source>
</evidence>
<feature type="transmembrane region" description="Helical" evidence="5">
    <location>
        <begin position="511"/>
        <end position="533"/>
    </location>
</feature>
<feature type="transmembrane region" description="Helical" evidence="5">
    <location>
        <begin position="186"/>
        <end position="205"/>
    </location>
</feature>
<dbReference type="InterPro" id="IPR025969">
    <property type="entry name" value="ABA_GPCR_dom"/>
</dbReference>
<feature type="transmembrane region" description="Helical" evidence="5">
    <location>
        <begin position="458"/>
        <end position="480"/>
    </location>
</feature>
<name>A0ABP1CS09_9APHY</name>
<dbReference type="Proteomes" id="UP001497453">
    <property type="component" value="Chromosome 10"/>
</dbReference>
<evidence type="ECO:0000259" key="7">
    <source>
        <dbReference type="Pfam" id="PF12537"/>
    </source>
</evidence>
<feature type="domain" description="Golgi pH regulator conserved" evidence="7">
    <location>
        <begin position="216"/>
        <end position="281"/>
    </location>
</feature>
<evidence type="ECO:0000256" key="1">
    <source>
        <dbReference type="ARBA" id="ARBA00004141"/>
    </source>
</evidence>
<evidence type="ECO:0000259" key="6">
    <source>
        <dbReference type="Pfam" id="PF12430"/>
    </source>
</evidence>
<keyword evidence="2 5" id="KW-0812">Transmembrane</keyword>
<keyword evidence="3 5" id="KW-1133">Transmembrane helix</keyword>
<dbReference type="Pfam" id="PF12537">
    <property type="entry name" value="GPHR_N"/>
    <property type="match status" value="1"/>
</dbReference>
<evidence type="ECO:0000256" key="3">
    <source>
        <dbReference type="ARBA" id="ARBA00022989"/>
    </source>
</evidence>
<feature type="transmembrane region" description="Helical" evidence="5">
    <location>
        <begin position="111"/>
        <end position="132"/>
    </location>
</feature>
<evidence type="ECO:0000256" key="2">
    <source>
        <dbReference type="ARBA" id="ARBA00022692"/>
    </source>
</evidence>
<evidence type="ECO:0000313" key="8">
    <source>
        <dbReference type="EMBL" id="CAL1698440.1"/>
    </source>
</evidence>
<gene>
    <name evidence="8" type="ORF">GFSPODELE1_LOCUS2156</name>
</gene>
<proteinExistence type="predicted"/>
<evidence type="ECO:0000256" key="4">
    <source>
        <dbReference type="ARBA" id="ARBA00023136"/>
    </source>
</evidence>
<feature type="transmembrane region" description="Helical" evidence="5">
    <location>
        <begin position="144"/>
        <end position="166"/>
    </location>
</feature>
<dbReference type="EMBL" id="OZ037953">
    <property type="protein sequence ID" value="CAL1698440.1"/>
    <property type="molecule type" value="Genomic_DNA"/>
</dbReference>
<organism evidence="8 9">
    <name type="scientific">Somion occarium</name>
    <dbReference type="NCBI Taxonomy" id="3059160"/>
    <lineage>
        <taxon>Eukaryota</taxon>
        <taxon>Fungi</taxon>
        <taxon>Dikarya</taxon>
        <taxon>Basidiomycota</taxon>
        <taxon>Agaricomycotina</taxon>
        <taxon>Agaricomycetes</taxon>
        <taxon>Polyporales</taxon>
        <taxon>Cerrenaceae</taxon>
        <taxon>Somion</taxon>
    </lineage>
</organism>
<feature type="transmembrane region" description="Helical" evidence="5">
    <location>
        <begin position="358"/>
        <end position="376"/>
    </location>
</feature>
<comment type="subcellular location">
    <subcellularLocation>
        <location evidence="1">Membrane</location>
        <topology evidence="1">Multi-pass membrane protein</topology>
    </subcellularLocation>
</comment>
<feature type="domain" description="Abscisic acid G-protein coupled receptor-like" evidence="6">
    <location>
        <begin position="343"/>
        <end position="536"/>
    </location>
</feature>
<feature type="transmembrane region" description="Helical" evidence="5">
    <location>
        <begin position="217"/>
        <end position="245"/>
    </location>
</feature>
<dbReference type="PANTHER" id="PTHR15948:SF0">
    <property type="entry name" value="GOLGI PH REGULATOR A-RELATED"/>
    <property type="match status" value="1"/>
</dbReference>
<evidence type="ECO:0000256" key="5">
    <source>
        <dbReference type="SAM" id="Phobius"/>
    </source>
</evidence>
<protein>
    <recommendedName>
        <fullName evidence="10">G protein-coupled receptor 89</fullName>
    </recommendedName>
</protein>
<dbReference type="Pfam" id="PF12430">
    <property type="entry name" value="ABA_GPCR"/>
    <property type="match status" value="1"/>
</dbReference>
<dbReference type="InterPro" id="IPR022535">
    <property type="entry name" value="Golgi_pH-regulator_cons_dom"/>
</dbReference>